<evidence type="ECO:0000256" key="4">
    <source>
        <dbReference type="ARBA" id="ARBA00023163"/>
    </source>
</evidence>
<dbReference type="GO" id="GO:0046677">
    <property type="term" value="P:response to antibiotic"/>
    <property type="evidence" value="ECO:0007669"/>
    <property type="project" value="InterPro"/>
</dbReference>
<dbReference type="Pfam" id="PF00440">
    <property type="entry name" value="TetR_N"/>
    <property type="match status" value="1"/>
</dbReference>
<dbReference type="Gene3D" id="1.10.357.10">
    <property type="entry name" value="Tetracycline Repressor, domain 2"/>
    <property type="match status" value="1"/>
</dbReference>
<dbReference type="PROSITE" id="PS50977">
    <property type="entry name" value="HTH_TETR_2"/>
    <property type="match status" value="1"/>
</dbReference>
<feature type="domain" description="HTH tetR-type" evidence="6">
    <location>
        <begin position="13"/>
        <end position="73"/>
    </location>
</feature>
<evidence type="ECO:0000256" key="3">
    <source>
        <dbReference type="ARBA" id="ARBA00023125"/>
    </source>
</evidence>
<dbReference type="GO" id="GO:0000976">
    <property type="term" value="F:transcription cis-regulatory region binding"/>
    <property type="evidence" value="ECO:0007669"/>
    <property type="project" value="TreeGrafter"/>
</dbReference>
<organism evidence="7 8">
    <name type="scientific">Paenibacillus elgii</name>
    <dbReference type="NCBI Taxonomy" id="189691"/>
    <lineage>
        <taxon>Bacteria</taxon>
        <taxon>Bacillati</taxon>
        <taxon>Bacillota</taxon>
        <taxon>Bacilli</taxon>
        <taxon>Bacillales</taxon>
        <taxon>Paenibacillaceae</taxon>
        <taxon>Paenibacillus</taxon>
    </lineage>
</organism>
<comment type="caution">
    <text evidence="7">The sequence shown here is derived from an EMBL/GenBank/DDBJ whole genome shotgun (WGS) entry which is preliminary data.</text>
</comment>
<accession>A0A2T6G1A4</accession>
<gene>
    <name evidence="7" type="ORF">C8Z91_17575</name>
</gene>
<dbReference type="SUPFAM" id="SSF48498">
    <property type="entry name" value="Tetracyclin repressor-like, C-terminal domain"/>
    <property type="match status" value="1"/>
</dbReference>
<proteinExistence type="predicted"/>
<dbReference type="InterPro" id="IPR050109">
    <property type="entry name" value="HTH-type_TetR-like_transc_reg"/>
</dbReference>
<dbReference type="InterPro" id="IPR036271">
    <property type="entry name" value="Tet_transcr_reg_TetR-rel_C_sf"/>
</dbReference>
<dbReference type="InterPro" id="IPR003012">
    <property type="entry name" value="Tet_transcr_reg_TetR"/>
</dbReference>
<evidence type="ECO:0000256" key="1">
    <source>
        <dbReference type="ARBA" id="ARBA00022491"/>
    </source>
</evidence>
<dbReference type="GO" id="GO:0045892">
    <property type="term" value="P:negative regulation of DNA-templated transcription"/>
    <property type="evidence" value="ECO:0007669"/>
    <property type="project" value="InterPro"/>
</dbReference>
<dbReference type="Pfam" id="PF02909">
    <property type="entry name" value="TetR_C_1"/>
    <property type="match status" value="1"/>
</dbReference>
<reference evidence="7 8" key="1">
    <citation type="submission" date="2018-03" db="EMBL/GenBank/DDBJ databases">
        <title>Genome sequence of Paenibacillus elgii strain AC13 an antimicrobial compound producing bacteria.</title>
        <authorList>
            <person name="Kurokawa A.S."/>
            <person name="Araujo J.F."/>
            <person name="Costa R.A."/>
            <person name="Ortega D.B."/>
            <person name="Pires A.S."/>
            <person name="Pappas G.J.Jr."/>
            <person name="Franco O.L."/>
            <person name="Barreto C."/>
            <person name="Magalhaes B.S."/>
            <person name="Kruger R.H."/>
        </authorList>
    </citation>
    <scope>NUCLEOTIDE SEQUENCE [LARGE SCALE GENOMIC DNA]</scope>
    <source>
        <strain evidence="7 8">AC13</strain>
    </source>
</reference>
<dbReference type="PANTHER" id="PTHR30055">
    <property type="entry name" value="HTH-TYPE TRANSCRIPTIONAL REGULATOR RUTR"/>
    <property type="match status" value="1"/>
</dbReference>
<evidence type="ECO:0000256" key="5">
    <source>
        <dbReference type="PROSITE-ProRule" id="PRU00335"/>
    </source>
</evidence>
<sequence length="228" mass="26514">MEVYLLKAKERTHISKAKIIDASWELLRDEGIESFTMRKLAERLNARAASLYYYFKNKQSIFQVLADQVAKETLASIGKEGSWKEQLNQFALCLQGRLKERPCSAQILMQTVPLEHNYLRLINFLLNIVDQVPINDEKKYTSVACLLNYVISFELDEYERSRIDKRLEKEGQNVKELFRQSIESMQSENTNVLQRIYQNQFLSGMGSNQMFQVGLTILISGIEQLTKE</sequence>
<dbReference type="PRINTS" id="PR00400">
    <property type="entry name" value="TETREPRESSOR"/>
</dbReference>
<keyword evidence="1" id="KW-0678">Repressor</keyword>
<dbReference type="EMBL" id="PYHP01000044">
    <property type="protein sequence ID" value="PUA37943.1"/>
    <property type="molecule type" value="Genomic_DNA"/>
</dbReference>
<dbReference type="Gene3D" id="1.10.10.60">
    <property type="entry name" value="Homeodomain-like"/>
    <property type="match status" value="1"/>
</dbReference>
<dbReference type="AlphaFoldDB" id="A0A2T6G1A4"/>
<evidence type="ECO:0000256" key="2">
    <source>
        <dbReference type="ARBA" id="ARBA00023015"/>
    </source>
</evidence>
<dbReference type="SUPFAM" id="SSF46689">
    <property type="entry name" value="Homeodomain-like"/>
    <property type="match status" value="1"/>
</dbReference>
<protein>
    <recommendedName>
        <fullName evidence="6">HTH tetR-type domain-containing protein</fullName>
    </recommendedName>
</protein>
<dbReference type="InterPro" id="IPR009057">
    <property type="entry name" value="Homeodomain-like_sf"/>
</dbReference>
<dbReference type="GO" id="GO:0003700">
    <property type="term" value="F:DNA-binding transcription factor activity"/>
    <property type="evidence" value="ECO:0007669"/>
    <property type="project" value="TreeGrafter"/>
</dbReference>
<dbReference type="PRINTS" id="PR00455">
    <property type="entry name" value="HTHTETR"/>
</dbReference>
<evidence type="ECO:0000259" key="6">
    <source>
        <dbReference type="PROSITE" id="PS50977"/>
    </source>
</evidence>
<feature type="DNA-binding region" description="H-T-H motif" evidence="5">
    <location>
        <begin position="36"/>
        <end position="55"/>
    </location>
</feature>
<keyword evidence="3 5" id="KW-0238">DNA-binding</keyword>
<evidence type="ECO:0000313" key="7">
    <source>
        <dbReference type="EMBL" id="PUA37943.1"/>
    </source>
</evidence>
<keyword evidence="4" id="KW-0804">Transcription</keyword>
<dbReference type="Proteomes" id="UP000244184">
    <property type="component" value="Unassembled WGS sequence"/>
</dbReference>
<dbReference type="InterPro" id="IPR004111">
    <property type="entry name" value="Repressor_TetR_C"/>
</dbReference>
<evidence type="ECO:0000313" key="8">
    <source>
        <dbReference type="Proteomes" id="UP000244184"/>
    </source>
</evidence>
<dbReference type="PANTHER" id="PTHR30055:SF151">
    <property type="entry name" value="TRANSCRIPTIONAL REGULATORY PROTEIN"/>
    <property type="match status" value="1"/>
</dbReference>
<keyword evidence="2" id="KW-0805">Transcription regulation</keyword>
<dbReference type="InterPro" id="IPR001647">
    <property type="entry name" value="HTH_TetR"/>
</dbReference>
<name>A0A2T6G1A4_9BACL</name>